<evidence type="ECO:0000313" key="2">
    <source>
        <dbReference type="Proteomes" id="UP000823775"/>
    </source>
</evidence>
<reference evidence="1 2" key="1">
    <citation type="journal article" date="2021" name="BMC Genomics">
        <title>Datura genome reveals duplications of psychoactive alkaloid biosynthetic genes and high mutation rate following tissue culture.</title>
        <authorList>
            <person name="Rajewski A."/>
            <person name="Carter-House D."/>
            <person name="Stajich J."/>
            <person name="Litt A."/>
        </authorList>
    </citation>
    <scope>NUCLEOTIDE SEQUENCE [LARGE SCALE GENOMIC DNA]</scope>
    <source>
        <strain evidence="1">AR-01</strain>
    </source>
</reference>
<dbReference type="EMBL" id="JACEIK010001418">
    <property type="protein sequence ID" value="MCD7469223.1"/>
    <property type="molecule type" value="Genomic_DNA"/>
</dbReference>
<dbReference type="Proteomes" id="UP000823775">
    <property type="component" value="Unassembled WGS sequence"/>
</dbReference>
<sequence>MLFNFIRPLKATVSRDEIAFKNVYRRFKTAIRPAGDSLVRLGGARTFGFLLGESFTYRVVEDLCLGSCPSALWTSFGAQSPGCLLEISFLFFAQSGHAGMILCGERRVEAYFFVPNGVGGRQCLCRAGCVACEQAFVGASSMRYKFVKSAILSVFGHDHGRLVGAVAWARVGNCGKFSRFLAGDHTSLCYV</sequence>
<comment type="caution">
    <text evidence="1">The sequence shown here is derived from an EMBL/GenBank/DDBJ whole genome shotgun (WGS) entry which is preliminary data.</text>
</comment>
<name>A0ABS8TDH5_DATST</name>
<gene>
    <name evidence="1" type="ORF">HAX54_008087</name>
</gene>
<protein>
    <submittedName>
        <fullName evidence="1">Uncharacterized protein</fullName>
    </submittedName>
</protein>
<accession>A0ABS8TDH5</accession>
<evidence type="ECO:0000313" key="1">
    <source>
        <dbReference type="EMBL" id="MCD7469223.1"/>
    </source>
</evidence>
<organism evidence="1 2">
    <name type="scientific">Datura stramonium</name>
    <name type="common">Jimsonweed</name>
    <name type="synonym">Common thornapple</name>
    <dbReference type="NCBI Taxonomy" id="4076"/>
    <lineage>
        <taxon>Eukaryota</taxon>
        <taxon>Viridiplantae</taxon>
        <taxon>Streptophyta</taxon>
        <taxon>Embryophyta</taxon>
        <taxon>Tracheophyta</taxon>
        <taxon>Spermatophyta</taxon>
        <taxon>Magnoliopsida</taxon>
        <taxon>eudicotyledons</taxon>
        <taxon>Gunneridae</taxon>
        <taxon>Pentapetalae</taxon>
        <taxon>asterids</taxon>
        <taxon>lamiids</taxon>
        <taxon>Solanales</taxon>
        <taxon>Solanaceae</taxon>
        <taxon>Solanoideae</taxon>
        <taxon>Datureae</taxon>
        <taxon>Datura</taxon>
    </lineage>
</organism>
<keyword evidence="2" id="KW-1185">Reference proteome</keyword>
<proteinExistence type="predicted"/>